<proteinExistence type="predicted"/>
<protein>
    <submittedName>
        <fullName evidence="2">Uncharacterized protein</fullName>
    </submittedName>
</protein>
<evidence type="ECO:0000256" key="1">
    <source>
        <dbReference type="SAM" id="Phobius"/>
    </source>
</evidence>
<dbReference type="EMBL" id="JBHFFA010000008">
    <property type="protein sequence ID" value="KAL2608532.1"/>
    <property type="molecule type" value="Genomic_DNA"/>
</dbReference>
<sequence length="67" mass="7533">MYNSRNGLLRGRMPSNSSVRVETAIVWSCVILVLSVIALLMNRRSLQRTSGFPQHIDLNLFAVFDPA</sequence>
<keyword evidence="1" id="KW-1133">Transmembrane helix</keyword>
<dbReference type="Proteomes" id="UP001605036">
    <property type="component" value="Unassembled WGS sequence"/>
</dbReference>
<keyword evidence="1" id="KW-0472">Membrane</keyword>
<comment type="caution">
    <text evidence="2">The sequence shown here is derived from an EMBL/GenBank/DDBJ whole genome shotgun (WGS) entry which is preliminary data.</text>
</comment>
<name>A0ABD1XHV7_9MARC</name>
<evidence type="ECO:0000313" key="3">
    <source>
        <dbReference type="Proteomes" id="UP001605036"/>
    </source>
</evidence>
<keyword evidence="3" id="KW-1185">Reference proteome</keyword>
<feature type="transmembrane region" description="Helical" evidence="1">
    <location>
        <begin position="24"/>
        <end position="41"/>
    </location>
</feature>
<dbReference type="AlphaFoldDB" id="A0ABD1XHV7"/>
<keyword evidence="1" id="KW-0812">Transmembrane</keyword>
<reference evidence="2 3" key="1">
    <citation type="submission" date="2024-09" db="EMBL/GenBank/DDBJ databases">
        <title>Chromosome-scale assembly of Riccia fluitans.</title>
        <authorList>
            <person name="Paukszto L."/>
            <person name="Sawicki J."/>
            <person name="Karawczyk K."/>
            <person name="Piernik-Szablinska J."/>
            <person name="Szczecinska M."/>
            <person name="Mazdziarz M."/>
        </authorList>
    </citation>
    <scope>NUCLEOTIDE SEQUENCE [LARGE SCALE GENOMIC DNA]</scope>
    <source>
        <strain evidence="2">Rf_01</strain>
        <tissue evidence="2">Aerial parts of the thallus</tissue>
    </source>
</reference>
<evidence type="ECO:0000313" key="2">
    <source>
        <dbReference type="EMBL" id="KAL2608532.1"/>
    </source>
</evidence>
<gene>
    <name evidence="2" type="ORF">R1flu_027105</name>
</gene>
<accession>A0ABD1XHV7</accession>
<organism evidence="2 3">
    <name type="scientific">Riccia fluitans</name>
    <dbReference type="NCBI Taxonomy" id="41844"/>
    <lineage>
        <taxon>Eukaryota</taxon>
        <taxon>Viridiplantae</taxon>
        <taxon>Streptophyta</taxon>
        <taxon>Embryophyta</taxon>
        <taxon>Marchantiophyta</taxon>
        <taxon>Marchantiopsida</taxon>
        <taxon>Marchantiidae</taxon>
        <taxon>Marchantiales</taxon>
        <taxon>Ricciaceae</taxon>
        <taxon>Riccia</taxon>
    </lineage>
</organism>